<proteinExistence type="predicted"/>
<sequence>MTRPPRPKYPSDLRNYHDIRKPCSAHTIRVPEEFAVNVMILEDPDVDGGMDPRAGSGGEMDLDVFAEAGREESDVEDVICVDFQVPVTEPEPNLRIYPDATYGL</sequence>
<accession>A0ABD3HCQ9</accession>
<keyword evidence="2" id="KW-1185">Reference proteome</keyword>
<dbReference type="AlphaFoldDB" id="A0ABD3HCQ9"/>
<dbReference type="Proteomes" id="UP001633002">
    <property type="component" value="Unassembled WGS sequence"/>
</dbReference>
<evidence type="ECO:0000313" key="1">
    <source>
        <dbReference type="EMBL" id="KAL3687939.1"/>
    </source>
</evidence>
<comment type="caution">
    <text evidence="1">The sequence shown here is derived from an EMBL/GenBank/DDBJ whole genome shotgun (WGS) entry which is preliminary data.</text>
</comment>
<evidence type="ECO:0000313" key="2">
    <source>
        <dbReference type="Proteomes" id="UP001633002"/>
    </source>
</evidence>
<gene>
    <name evidence="1" type="ORF">R1sor_014248</name>
</gene>
<name>A0ABD3HCQ9_9MARC</name>
<reference evidence="1 2" key="1">
    <citation type="submission" date="2024-09" db="EMBL/GenBank/DDBJ databases">
        <title>Chromosome-scale assembly of Riccia sorocarpa.</title>
        <authorList>
            <person name="Paukszto L."/>
        </authorList>
    </citation>
    <scope>NUCLEOTIDE SEQUENCE [LARGE SCALE GENOMIC DNA]</scope>
    <source>
        <strain evidence="1">LP-2024</strain>
        <tissue evidence="1">Aerial parts of the thallus</tissue>
    </source>
</reference>
<evidence type="ECO:0008006" key="3">
    <source>
        <dbReference type="Google" id="ProtNLM"/>
    </source>
</evidence>
<protein>
    <recommendedName>
        <fullName evidence="3">Transposase</fullName>
    </recommendedName>
</protein>
<organism evidence="1 2">
    <name type="scientific">Riccia sorocarpa</name>
    <dbReference type="NCBI Taxonomy" id="122646"/>
    <lineage>
        <taxon>Eukaryota</taxon>
        <taxon>Viridiplantae</taxon>
        <taxon>Streptophyta</taxon>
        <taxon>Embryophyta</taxon>
        <taxon>Marchantiophyta</taxon>
        <taxon>Marchantiopsida</taxon>
        <taxon>Marchantiidae</taxon>
        <taxon>Marchantiales</taxon>
        <taxon>Ricciaceae</taxon>
        <taxon>Riccia</taxon>
    </lineage>
</organism>
<dbReference type="EMBL" id="JBJQOH010000004">
    <property type="protein sequence ID" value="KAL3687939.1"/>
    <property type="molecule type" value="Genomic_DNA"/>
</dbReference>